<proteinExistence type="inferred from homology"/>
<dbReference type="GO" id="GO:0051903">
    <property type="term" value="F:S-(hydroxymethyl)glutathione dehydrogenase [NAD(P)+] activity"/>
    <property type="evidence" value="ECO:0007669"/>
    <property type="project" value="TreeGrafter"/>
</dbReference>
<dbReference type="PANTHER" id="PTHR43880">
    <property type="entry name" value="ALCOHOL DEHYDROGENASE"/>
    <property type="match status" value="1"/>
</dbReference>
<feature type="domain" description="Enoyl reductase (ER)" evidence="7">
    <location>
        <begin position="12"/>
        <end position="364"/>
    </location>
</feature>
<protein>
    <submittedName>
        <fullName evidence="8">Aryl-alcohol dehydrogenase</fullName>
        <ecNumber evidence="8">1.1.1.90</ecNumber>
    </submittedName>
</protein>
<evidence type="ECO:0000313" key="9">
    <source>
        <dbReference type="Proteomes" id="UP000588068"/>
    </source>
</evidence>
<dbReference type="InterPro" id="IPR013154">
    <property type="entry name" value="ADH-like_N"/>
</dbReference>
<reference evidence="8 9" key="1">
    <citation type="submission" date="2020-08" db="EMBL/GenBank/DDBJ databases">
        <title>Genomic Encyclopedia of Type Strains, Phase IV (KMG-IV): sequencing the most valuable type-strain genomes for metagenomic binning, comparative biology and taxonomic classification.</title>
        <authorList>
            <person name="Goeker M."/>
        </authorList>
    </citation>
    <scope>NUCLEOTIDE SEQUENCE [LARGE SCALE GENOMIC DNA]</scope>
    <source>
        <strain evidence="8 9">DSM 26723</strain>
    </source>
</reference>
<dbReference type="EMBL" id="JACHHZ010000005">
    <property type="protein sequence ID" value="MBB6095407.1"/>
    <property type="molecule type" value="Genomic_DNA"/>
</dbReference>
<dbReference type="GO" id="GO:0046294">
    <property type="term" value="P:formaldehyde catabolic process"/>
    <property type="evidence" value="ECO:0007669"/>
    <property type="project" value="TreeGrafter"/>
</dbReference>
<comment type="similarity">
    <text evidence="6">Belongs to the zinc-containing alcohol dehydrogenase family.</text>
</comment>
<dbReference type="CDD" id="cd08278">
    <property type="entry name" value="benzyl_alcohol_DH"/>
    <property type="match status" value="1"/>
</dbReference>
<evidence type="ECO:0000256" key="2">
    <source>
        <dbReference type="ARBA" id="ARBA00022723"/>
    </source>
</evidence>
<evidence type="ECO:0000256" key="1">
    <source>
        <dbReference type="ARBA" id="ARBA00001947"/>
    </source>
</evidence>
<keyword evidence="4 8" id="KW-0560">Oxidoreductase</keyword>
<dbReference type="Pfam" id="PF00107">
    <property type="entry name" value="ADH_zinc_N"/>
    <property type="match status" value="1"/>
</dbReference>
<keyword evidence="5" id="KW-0520">NAD</keyword>
<dbReference type="InterPro" id="IPR011032">
    <property type="entry name" value="GroES-like_sf"/>
</dbReference>
<dbReference type="InterPro" id="IPR013149">
    <property type="entry name" value="ADH-like_C"/>
</dbReference>
<accession>A0A841HQB8</accession>
<dbReference type="Gene3D" id="3.40.50.720">
    <property type="entry name" value="NAD(P)-binding Rossmann-like Domain"/>
    <property type="match status" value="1"/>
</dbReference>
<sequence>MRATAAVLRAPGGRFSIEPVILDALRENEVLVRIVASGICHTDLSAREQLLPLRLPAVLGHEGSGVVEAVGAKVTSVRPGDHVVTSFDFCGDCDSCRDCHVAYCQHAPRLNFSGVRRDGTGVVHDEQRSVLSARFLGQSSFASHANVSESSVVRIDRDVPLELMGPLGCGMQTGAGTVLNVLKPRPGSSIAILGAGSVGFAALMAARIAGCETIIAVDINDARLTLARELGATDTFNALSGDPVEFVRIATKGRGVHSSVECTGLPAVLRQAVDVLAPRGTCALVGVAHPRADAAINMASMLRGRTLVGVTEGDVVPRTFIPQMIEWWREGRFPFDRLVRYFEFARIDEAVAACASGEVVKPVVRMGGG</sequence>
<dbReference type="AlphaFoldDB" id="A0A841HQB8"/>
<dbReference type="GO" id="GO:0008270">
    <property type="term" value="F:zinc ion binding"/>
    <property type="evidence" value="ECO:0007669"/>
    <property type="project" value="InterPro"/>
</dbReference>
<dbReference type="SMART" id="SM00829">
    <property type="entry name" value="PKS_ER"/>
    <property type="match status" value="1"/>
</dbReference>
<keyword evidence="2 6" id="KW-0479">Metal-binding</keyword>
<dbReference type="Pfam" id="PF08240">
    <property type="entry name" value="ADH_N"/>
    <property type="match status" value="1"/>
</dbReference>
<dbReference type="Proteomes" id="UP000588068">
    <property type="component" value="Unassembled WGS sequence"/>
</dbReference>
<dbReference type="PROSITE" id="PS00059">
    <property type="entry name" value="ADH_ZINC"/>
    <property type="match status" value="1"/>
</dbReference>
<dbReference type="EC" id="1.1.1.90" evidence="8"/>
<keyword evidence="3 6" id="KW-0862">Zinc</keyword>
<name>A0A841HQB8_9GAMM</name>
<evidence type="ECO:0000256" key="6">
    <source>
        <dbReference type="RuleBase" id="RU361277"/>
    </source>
</evidence>
<dbReference type="Gene3D" id="3.90.180.10">
    <property type="entry name" value="Medium-chain alcohol dehydrogenases, catalytic domain"/>
    <property type="match status" value="1"/>
</dbReference>
<dbReference type="InterPro" id="IPR036291">
    <property type="entry name" value="NAD(P)-bd_dom_sf"/>
</dbReference>
<keyword evidence="9" id="KW-1185">Reference proteome</keyword>
<evidence type="ECO:0000313" key="8">
    <source>
        <dbReference type="EMBL" id="MBB6095407.1"/>
    </source>
</evidence>
<comment type="caution">
    <text evidence="8">The sequence shown here is derived from an EMBL/GenBank/DDBJ whole genome shotgun (WGS) entry which is preliminary data.</text>
</comment>
<evidence type="ECO:0000259" key="7">
    <source>
        <dbReference type="SMART" id="SM00829"/>
    </source>
</evidence>
<dbReference type="InterPro" id="IPR002328">
    <property type="entry name" value="ADH_Zn_CS"/>
</dbReference>
<dbReference type="SUPFAM" id="SSF50129">
    <property type="entry name" value="GroES-like"/>
    <property type="match status" value="1"/>
</dbReference>
<dbReference type="PANTHER" id="PTHR43880:SF12">
    <property type="entry name" value="ALCOHOL DEHYDROGENASE CLASS-3"/>
    <property type="match status" value="1"/>
</dbReference>
<dbReference type="FunFam" id="3.40.50.720:FF:000003">
    <property type="entry name" value="S-(hydroxymethyl)glutathione dehydrogenase"/>
    <property type="match status" value="1"/>
</dbReference>
<dbReference type="SUPFAM" id="SSF51735">
    <property type="entry name" value="NAD(P)-binding Rossmann-fold domains"/>
    <property type="match status" value="1"/>
</dbReference>
<evidence type="ECO:0000256" key="3">
    <source>
        <dbReference type="ARBA" id="ARBA00022833"/>
    </source>
</evidence>
<evidence type="ECO:0000256" key="4">
    <source>
        <dbReference type="ARBA" id="ARBA00023002"/>
    </source>
</evidence>
<comment type="cofactor">
    <cofactor evidence="1 6">
        <name>Zn(2+)</name>
        <dbReference type="ChEBI" id="CHEBI:29105"/>
    </cofactor>
</comment>
<evidence type="ECO:0000256" key="5">
    <source>
        <dbReference type="ARBA" id="ARBA00023027"/>
    </source>
</evidence>
<dbReference type="GO" id="GO:0018456">
    <property type="term" value="F:aryl-alcohol dehydrogenase (NAD+) activity"/>
    <property type="evidence" value="ECO:0007669"/>
    <property type="project" value="UniProtKB-EC"/>
</dbReference>
<dbReference type="InterPro" id="IPR020843">
    <property type="entry name" value="ER"/>
</dbReference>
<dbReference type="GO" id="GO:0005829">
    <property type="term" value="C:cytosol"/>
    <property type="evidence" value="ECO:0007669"/>
    <property type="project" value="TreeGrafter"/>
</dbReference>
<organism evidence="8 9">
    <name type="scientific">Povalibacter uvarum</name>
    <dbReference type="NCBI Taxonomy" id="732238"/>
    <lineage>
        <taxon>Bacteria</taxon>
        <taxon>Pseudomonadati</taxon>
        <taxon>Pseudomonadota</taxon>
        <taxon>Gammaproteobacteria</taxon>
        <taxon>Steroidobacterales</taxon>
        <taxon>Steroidobacteraceae</taxon>
        <taxon>Povalibacter</taxon>
    </lineage>
</organism>
<gene>
    <name evidence="8" type="ORF">HNQ60_004297</name>
</gene>